<name>A0A2H0KRM5_9BACT</name>
<evidence type="ECO:0000313" key="2">
    <source>
        <dbReference type="EMBL" id="PIQ74810.1"/>
    </source>
</evidence>
<gene>
    <name evidence="2" type="ORF">COV85_00015</name>
</gene>
<keyword evidence="1" id="KW-0472">Membrane</keyword>
<dbReference type="EMBL" id="PCVN01000001">
    <property type="protein sequence ID" value="PIQ74810.1"/>
    <property type="molecule type" value="Genomic_DNA"/>
</dbReference>
<reference evidence="2 3" key="1">
    <citation type="submission" date="2017-09" db="EMBL/GenBank/DDBJ databases">
        <title>Depth-based differentiation of microbial function through sediment-hosted aquifers and enrichment of novel symbionts in the deep terrestrial subsurface.</title>
        <authorList>
            <person name="Probst A.J."/>
            <person name="Ladd B."/>
            <person name="Jarett J.K."/>
            <person name="Geller-Mcgrath D.E."/>
            <person name="Sieber C.M."/>
            <person name="Emerson J.B."/>
            <person name="Anantharaman K."/>
            <person name="Thomas B.C."/>
            <person name="Malmstrom R."/>
            <person name="Stieglmeier M."/>
            <person name="Klingl A."/>
            <person name="Woyke T."/>
            <person name="Ryan C.M."/>
            <person name="Banfield J.F."/>
        </authorList>
    </citation>
    <scope>NUCLEOTIDE SEQUENCE [LARGE SCALE GENOMIC DNA]</scope>
    <source>
        <strain evidence="2">CG11_big_fil_rev_8_21_14_0_20_44_10</strain>
    </source>
</reference>
<feature type="transmembrane region" description="Helical" evidence="1">
    <location>
        <begin position="51"/>
        <end position="73"/>
    </location>
</feature>
<accession>A0A2H0KRM5</accession>
<feature type="transmembrane region" description="Helical" evidence="1">
    <location>
        <begin position="12"/>
        <end position="30"/>
    </location>
</feature>
<keyword evidence="1" id="KW-0812">Transmembrane</keyword>
<dbReference type="AlphaFoldDB" id="A0A2H0KRM5"/>
<proteinExistence type="predicted"/>
<comment type="caution">
    <text evidence="2">The sequence shown here is derived from an EMBL/GenBank/DDBJ whole genome shotgun (WGS) entry which is preliminary data.</text>
</comment>
<evidence type="ECO:0000313" key="3">
    <source>
        <dbReference type="Proteomes" id="UP000231550"/>
    </source>
</evidence>
<sequence length="74" mass="8439">MWLWLFDWSMGTFWALLLFCVAVGIFLDCFDKKGFLGFRKVIRDGRKIITAPSWIKLILLISMLATIITGIVAG</sequence>
<evidence type="ECO:0000256" key="1">
    <source>
        <dbReference type="SAM" id="Phobius"/>
    </source>
</evidence>
<dbReference type="Proteomes" id="UP000231550">
    <property type="component" value="Unassembled WGS sequence"/>
</dbReference>
<protein>
    <submittedName>
        <fullName evidence="2">Uncharacterized protein</fullName>
    </submittedName>
</protein>
<organism evidence="2 3">
    <name type="scientific">Candidatus Portnoybacteria bacterium CG11_big_fil_rev_8_21_14_0_20_44_10</name>
    <dbReference type="NCBI Taxonomy" id="1974818"/>
    <lineage>
        <taxon>Bacteria</taxon>
        <taxon>Candidatus Portnoyibacteriota</taxon>
    </lineage>
</organism>
<keyword evidence="1" id="KW-1133">Transmembrane helix</keyword>